<proteinExistence type="predicted"/>
<comment type="caution">
    <text evidence="1">The sequence shown here is derived from an EMBL/GenBank/DDBJ whole genome shotgun (WGS) entry which is preliminary data.</text>
</comment>
<protein>
    <recommendedName>
        <fullName evidence="3">Reverse transcriptase zinc-binding domain-containing protein</fullName>
    </recommendedName>
</protein>
<evidence type="ECO:0000313" key="2">
    <source>
        <dbReference type="Proteomes" id="UP000467841"/>
    </source>
</evidence>
<dbReference type="AlphaFoldDB" id="A0A6D2HZW7"/>
<name>A0A6D2HZW7_9BRAS</name>
<accession>A0A6D2HZW7</accession>
<sequence length="106" mass="12313">MEPSLNPLRQQIWELKIDPRIQAFLWKMLCRAIPVAERLVTRGSPGHGADIRKLSVIRDPIRLIWITDFPIRSDPKIFGYPKIRISVKTINMGCVNKVLYKPSMKM</sequence>
<gene>
    <name evidence="1" type="ORF">MERR_LOCUS8261</name>
</gene>
<reference evidence="1" key="1">
    <citation type="submission" date="2020-01" db="EMBL/GenBank/DDBJ databases">
        <authorList>
            <person name="Mishra B."/>
        </authorList>
    </citation>
    <scope>NUCLEOTIDE SEQUENCE [LARGE SCALE GENOMIC DNA]</scope>
</reference>
<keyword evidence="2" id="KW-1185">Reference proteome</keyword>
<organism evidence="1 2">
    <name type="scientific">Microthlaspi erraticum</name>
    <dbReference type="NCBI Taxonomy" id="1685480"/>
    <lineage>
        <taxon>Eukaryota</taxon>
        <taxon>Viridiplantae</taxon>
        <taxon>Streptophyta</taxon>
        <taxon>Embryophyta</taxon>
        <taxon>Tracheophyta</taxon>
        <taxon>Spermatophyta</taxon>
        <taxon>Magnoliopsida</taxon>
        <taxon>eudicotyledons</taxon>
        <taxon>Gunneridae</taxon>
        <taxon>Pentapetalae</taxon>
        <taxon>rosids</taxon>
        <taxon>malvids</taxon>
        <taxon>Brassicales</taxon>
        <taxon>Brassicaceae</taxon>
        <taxon>Coluteocarpeae</taxon>
        <taxon>Microthlaspi</taxon>
    </lineage>
</organism>
<evidence type="ECO:0000313" key="1">
    <source>
        <dbReference type="EMBL" id="CAA7021026.1"/>
    </source>
</evidence>
<dbReference type="EMBL" id="CACVBM020000577">
    <property type="protein sequence ID" value="CAA7021026.1"/>
    <property type="molecule type" value="Genomic_DNA"/>
</dbReference>
<evidence type="ECO:0008006" key="3">
    <source>
        <dbReference type="Google" id="ProtNLM"/>
    </source>
</evidence>
<dbReference type="Proteomes" id="UP000467841">
    <property type="component" value="Unassembled WGS sequence"/>
</dbReference>